<keyword evidence="3" id="KW-0378">Hydrolase</keyword>
<dbReference type="GO" id="GO:0006508">
    <property type="term" value="P:proteolysis"/>
    <property type="evidence" value="ECO:0007669"/>
    <property type="project" value="UniProtKB-KW"/>
</dbReference>
<organism evidence="5 6">
    <name type="scientific">Gemmata obscuriglobus</name>
    <dbReference type="NCBI Taxonomy" id="114"/>
    <lineage>
        <taxon>Bacteria</taxon>
        <taxon>Pseudomonadati</taxon>
        <taxon>Planctomycetota</taxon>
        <taxon>Planctomycetia</taxon>
        <taxon>Gemmatales</taxon>
        <taxon>Gemmataceae</taxon>
        <taxon>Gemmata</taxon>
    </lineage>
</organism>
<dbReference type="RefSeq" id="WP_010034357.1">
    <property type="nucleotide sequence ID" value="NZ_CP025958.1"/>
</dbReference>
<evidence type="ECO:0000256" key="1">
    <source>
        <dbReference type="ARBA" id="ARBA00022612"/>
    </source>
</evidence>
<accession>A0A2Z3H7B5</accession>
<protein>
    <recommendedName>
        <fullName evidence="4">Prohead serine protease domain-containing protein</fullName>
    </recommendedName>
</protein>
<proteinExistence type="predicted"/>
<feature type="domain" description="Prohead serine protease" evidence="4">
    <location>
        <begin position="24"/>
        <end position="147"/>
    </location>
</feature>
<evidence type="ECO:0000259" key="4">
    <source>
        <dbReference type="Pfam" id="PF04586"/>
    </source>
</evidence>
<dbReference type="Proteomes" id="UP000245802">
    <property type="component" value="Chromosome"/>
</dbReference>
<evidence type="ECO:0000256" key="3">
    <source>
        <dbReference type="ARBA" id="ARBA00022801"/>
    </source>
</evidence>
<dbReference type="AlphaFoldDB" id="A0A2Z3H7B5"/>
<dbReference type="Pfam" id="PF04586">
    <property type="entry name" value="Peptidase_S78"/>
    <property type="match status" value="1"/>
</dbReference>
<dbReference type="EMBL" id="CP025958">
    <property type="protein sequence ID" value="AWM40272.1"/>
    <property type="molecule type" value="Genomic_DNA"/>
</dbReference>
<dbReference type="KEGG" id="gog:C1280_26895"/>
<name>A0A2Z3H7B5_9BACT</name>
<keyword evidence="6" id="KW-1185">Reference proteome</keyword>
<keyword evidence="2" id="KW-0645">Protease</keyword>
<gene>
    <name evidence="5" type="ORF">C1280_26895</name>
</gene>
<dbReference type="GO" id="GO:0008233">
    <property type="term" value="F:peptidase activity"/>
    <property type="evidence" value="ECO:0007669"/>
    <property type="project" value="UniProtKB-KW"/>
</dbReference>
<evidence type="ECO:0000256" key="2">
    <source>
        <dbReference type="ARBA" id="ARBA00022670"/>
    </source>
</evidence>
<evidence type="ECO:0000313" key="6">
    <source>
        <dbReference type="Proteomes" id="UP000245802"/>
    </source>
</evidence>
<sequence>MGELFGLVCPFYRAGDAGTEYELADGRFERFAPSAFERTLSRRRDVRCDLLHNGEIRLGYTSDGTVRLWTDAAGLWCSVRLTGAGGAYVRELVAGRTLRGASVSFYPRASRSFTVGGKRVLEHLDVDLVAFSPVASPAYLATTVTVRGAPLEVLEGEML</sequence>
<dbReference type="InterPro" id="IPR054613">
    <property type="entry name" value="Peptidase_S78_dom"/>
</dbReference>
<reference evidence="5 6" key="1">
    <citation type="submission" date="2018-01" db="EMBL/GenBank/DDBJ databases">
        <title>G. obscuriglobus.</title>
        <authorList>
            <person name="Franke J."/>
            <person name="Blomberg W."/>
            <person name="Selmecki A."/>
        </authorList>
    </citation>
    <scope>NUCLEOTIDE SEQUENCE [LARGE SCALE GENOMIC DNA]</scope>
    <source>
        <strain evidence="5 6">DSM 5831</strain>
    </source>
</reference>
<keyword evidence="1" id="KW-1188">Viral release from host cell</keyword>
<evidence type="ECO:0000313" key="5">
    <source>
        <dbReference type="EMBL" id="AWM40272.1"/>
    </source>
</evidence>